<dbReference type="GO" id="GO:0007528">
    <property type="term" value="P:neuromuscular junction development"/>
    <property type="evidence" value="ECO:0007669"/>
    <property type="project" value="TreeGrafter"/>
</dbReference>
<dbReference type="InterPro" id="IPR037746">
    <property type="entry name" value="Dok-7"/>
</dbReference>
<accession>A0A9Q0S769</accession>
<feature type="region of interest" description="Disordered" evidence="1">
    <location>
        <begin position="747"/>
        <end position="784"/>
    </location>
</feature>
<dbReference type="SMART" id="SM00310">
    <property type="entry name" value="PTBI"/>
    <property type="match status" value="1"/>
</dbReference>
<name>A0A9Q0S769_9DIPT</name>
<dbReference type="PANTHER" id="PTHR21636:SF2">
    <property type="entry name" value="PROTEIN DOK-7"/>
    <property type="match status" value="1"/>
</dbReference>
<feature type="region of interest" description="Disordered" evidence="1">
    <location>
        <begin position="1109"/>
        <end position="1133"/>
    </location>
</feature>
<comment type="caution">
    <text evidence="3">The sequence shown here is derived from an EMBL/GenBank/DDBJ whole genome shotgun (WGS) entry which is preliminary data.</text>
</comment>
<dbReference type="InterPro" id="IPR011993">
    <property type="entry name" value="PH-like_dom_sf"/>
</dbReference>
<dbReference type="Gene3D" id="2.30.29.30">
    <property type="entry name" value="Pleckstrin-homology domain (PH domain)/Phosphotyrosine-binding domain (PTB)"/>
    <property type="match status" value="2"/>
</dbReference>
<dbReference type="InterPro" id="IPR002404">
    <property type="entry name" value="IRS_PTB"/>
</dbReference>
<keyword evidence="4" id="KW-1185">Reference proteome</keyword>
<dbReference type="Proteomes" id="UP001151699">
    <property type="component" value="Chromosome A"/>
</dbReference>
<feature type="region of interest" description="Disordered" evidence="1">
    <location>
        <begin position="285"/>
        <end position="322"/>
    </location>
</feature>
<gene>
    <name evidence="3" type="primary">DOK7</name>
    <name evidence="3" type="ORF">Bhyg_01781</name>
</gene>
<evidence type="ECO:0000259" key="2">
    <source>
        <dbReference type="PROSITE" id="PS51064"/>
    </source>
</evidence>
<dbReference type="PANTHER" id="PTHR21636">
    <property type="entry name" value="PROTEIN DOK-7"/>
    <property type="match status" value="1"/>
</dbReference>
<feature type="compositionally biased region" description="Low complexity" evidence="1">
    <location>
        <begin position="908"/>
        <end position="922"/>
    </location>
</feature>
<feature type="compositionally biased region" description="Polar residues" evidence="1">
    <location>
        <begin position="847"/>
        <end position="861"/>
    </location>
</feature>
<dbReference type="SUPFAM" id="SSF50729">
    <property type="entry name" value="PH domain-like"/>
    <property type="match status" value="1"/>
</dbReference>
<evidence type="ECO:0000313" key="3">
    <source>
        <dbReference type="EMBL" id="KAJ6646568.1"/>
    </source>
</evidence>
<feature type="compositionally biased region" description="Low complexity" evidence="1">
    <location>
        <begin position="879"/>
        <end position="893"/>
    </location>
</feature>
<dbReference type="Pfam" id="PF02174">
    <property type="entry name" value="IRS"/>
    <property type="match status" value="1"/>
</dbReference>
<feature type="compositionally biased region" description="Polar residues" evidence="1">
    <location>
        <begin position="286"/>
        <end position="322"/>
    </location>
</feature>
<feature type="domain" description="IRS-type PTB" evidence="2">
    <location>
        <begin position="76"/>
        <end position="181"/>
    </location>
</feature>
<feature type="compositionally biased region" description="Low complexity" evidence="1">
    <location>
        <begin position="1117"/>
        <end position="1132"/>
    </location>
</feature>
<evidence type="ECO:0000313" key="4">
    <source>
        <dbReference type="Proteomes" id="UP001151699"/>
    </source>
</evidence>
<reference evidence="3" key="1">
    <citation type="submission" date="2022-07" db="EMBL/GenBank/DDBJ databases">
        <authorList>
            <person name="Trinca V."/>
            <person name="Uliana J.V.C."/>
            <person name="Torres T.T."/>
            <person name="Ward R.J."/>
            <person name="Monesi N."/>
        </authorList>
    </citation>
    <scope>NUCLEOTIDE SEQUENCE</scope>
    <source>
        <strain evidence="3">HSMRA1968</strain>
        <tissue evidence="3">Whole embryos</tissue>
    </source>
</reference>
<dbReference type="EMBL" id="WJQU01000001">
    <property type="protein sequence ID" value="KAJ6646568.1"/>
    <property type="molecule type" value="Genomic_DNA"/>
</dbReference>
<dbReference type="GO" id="GO:0019901">
    <property type="term" value="F:protein kinase binding"/>
    <property type="evidence" value="ECO:0007669"/>
    <property type="project" value="InterPro"/>
</dbReference>
<dbReference type="PROSITE" id="PS51064">
    <property type="entry name" value="IRS_PTB"/>
    <property type="match status" value="1"/>
</dbReference>
<proteinExistence type="predicted"/>
<feature type="region of interest" description="Disordered" evidence="1">
    <location>
        <begin position="809"/>
        <end position="932"/>
    </location>
</feature>
<sequence>MNCLHLQLYRDSKDRYKQGQTKASLSLQHFLGVESGFTLDKESNTIAIICQDVIVVLAFDTRERLIQWQVKISNNLGDDIQYLVLVSTAPSKAKLSTGPARMHVQDNRFCLTTGVPPKLAGLWDIGYLRRYGVVEGRFCFEGGSRCGKGEGLYIFVTDQGEEITHTLKLASQGKLATKRRAVARKLSAIDSPRKQISPRPPDIIPEDGCLGHIENSTHACICSINRTSYWPSQESRDLDSNYGCGDTVSVSEGNDSFNDVDHFPRNPMPNMERCMSCISKLGAPSMSRSSTATGAGTPASGQPPNWSLLSEQNFPNHSSHCQPNQIHLGVKMVQGLDRMSVCSSHGSFGSSSSEYSVPRHTSNSNKTHESWYEHVPNVQRCQNHRASSPCQCCPPRPPKPKTAKPAMPLPITTPLNSSTPNPNQHVGPYENYDVPKTPVQIENSIVTENYDTPKKIQEYLIKDMNSNSSTTDSNKYANYDVPSIGTMCGCLVATNEKQVSDNGPRVDCTCNRVMSWADNWISLPYCRRGNGIENTGVPINKVKLSGEGKMPVVQPSGELAIYATVDMTKKINRRLLEECECPHDEEEEEGESKTGNYMNVDVEKLSTVGDAKNEDREAMDANYTNLEFALSLENYENAKEVLKKAGFSVGELEETLLQCMPRTKLCSKCGHVSRRKMAKNEDGGDKSNQLNRVITNDKPEDYMLMEPNQKNRKNLSGYLPMSPATPIINQPAPPLPSKELIKRIIGEKSASNPTLSGPAVDRSRKRSEQEARIPGSAMMLLHKTGGSPYTRKFLMDNSDLLPVDKRLNTRKRSSSADSSRFLEDPDEFESSETLRKSSLGQIEGRRSSSPCIHQETEQCPDNNCCVKPEPTTETEDDTSLSTTNQSQNSQSVNIRRSASVPCKTQNRDSSSSNDSGVSTGSTRNRTGEFTEFELPLTTSMSARRHQRNIQPVVTCVHSSLPRRSKSFDPLREITFQFQRIKIPEKSTSAGAEIPICPPKSKGYASPNEQVSINGQPYIDSRSTSSGTSDMSDYIETLSLSSHSSSDAPEGMRLVRQATSTLRPRSGKEYQNIDRSIISLTQSSDGRSHSSTPSQLRGLLSCSANYANITPVPENAESPSPGYQSGGSPQDPQAESFMFKIFTLSPELLLK</sequence>
<evidence type="ECO:0000256" key="1">
    <source>
        <dbReference type="SAM" id="MobiDB-lite"/>
    </source>
</evidence>
<organism evidence="3 4">
    <name type="scientific">Pseudolycoriella hygida</name>
    <dbReference type="NCBI Taxonomy" id="35572"/>
    <lineage>
        <taxon>Eukaryota</taxon>
        <taxon>Metazoa</taxon>
        <taxon>Ecdysozoa</taxon>
        <taxon>Arthropoda</taxon>
        <taxon>Hexapoda</taxon>
        <taxon>Insecta</taxon>
        <taxon>Pterygota</taxon>
        <taxon>Neoptera</taxon>
        <taxon>Endopterygota</taxon>
        <taxon>Diptera</taxon>
        <taxon>Nematocera</taxon>
        <taxon>Sciaroidea</taxon>
        <taxon>Sciaridae</taxon>
        <taxon>Pseudolycoriella</taxon>
    </lineage>
</organism>
<dbReference type="SMART" id="SM01244">
    <property type="entry name" value="IRS"/>
    <property type="match status" value="1"/>
</dbReference>
<dbReference type="AlphaFoldDB" id="A0A9Q0S769"/>
<dbReference type="OrthoDB" id="6537982at2759"/>
<protein>
    <submittedName>
        <fullName evidence="3">Protein Dok-7</fullName>
    </submittedName>
</protein>